<feature type="modified residue" description="4-aspartylphosphate" evidence="3">
    <location>
        <position position="204"/>
    </location>
</feature>
<dbReference type="Gene3D" id="3.40.50.2300">
    <property type="match status" value="1"/>
</dbReference>
<sequence>MSARILVVDDIEVNRRLLAARLGAEYYEVSCAESGEAALAVLDAKPIDIVLLDVMMPGLDGFEVCRRIKASPRHAHVPVVLITALDQPEDRLIGLEAGADDFLTKPVADLPLMARLRSLTRLKRATDELRTRAETAMQLVGGEADMLRQLTDAPAHTLVFTMAAEEGRQITRRLRGESQINVFADPEVFLDSAAKSAPDVLIVDLAAEDDGPLRLISKLRAGEATRLMPILVLSAADDEAGAARALELGANDYVARPIDRNELAARLRTQLRRKRYDEGLRRSLQDTIELAVRDPLTGLHNRRFLDSRLFRAQQRAADGLEGFALALLDIDHFKRINDGFGHDAGDAVLTEFAARLTTTVRGSDLVCRFGGEEFAVLMPGADLQTAGQIAERIRQTIEALPFAIAGELLAVTVSAGVAAAGAGTEEHRETMLKRADAALYAAKRAGRNRVGTAEAA</sequence>
<dbReference type="SMART" id="SM00448">
    <property type="entry name" value="REC"/>
    <property type="match status" value="2"/>
</dbReference>
<evidence type="ECO:0000313" key="7">
    <source>
        <dbReference type="Proteomes" id="UP000664122"/>
    </source>
</evidence>
<dbReference type="Pfam" id="PF00072">
    <property type="entry name" value="Response_reg"/>
    <property type="match status" value="2"/>
</dbReference>
<dbReference type="GO" id="GO:0043709">
    <property type="term" value="P:cell adhesion involved in single-species biofilm formation"/>
    <property type="evidence" value="ECO:0007669"/>
    <property type="project" value="TreeGrafter"/>
</dbReference>
<feature type="domain" description="Response regulatory" evidence="4">
    <location>
        <begin position="4"/>
        <end position="120"/>
    </location>
</feature>
<dbReference type="GO" id="GO:0000160">
    <property type="term" value="P:phosphorelay signal transduction system"/>
    <property type="evidence" value="ECO:0007669"/>
    <property type="project" value="InterPro"/>
</dbReference>
<dbReference type="NCBIfam" id="TIGR00254">
    <property type="entry name" value="GGDEF"/>
    <property type="match status" value="1"/>
</dbReference>
<dbReference type="InterPro" id="IPR050469">
    <property type="entry name" value="Diguanylate_Cyclase"/>
</dbReference>
<name>A0A939JVN2_9HYPH</name>
<evidence type="ECO:0000259" key="5">
    <source>
        <dbReference type="PROSITE" id="PS50887"/>
    </source>
</evidence>
<feature type="domain" description="Response regulatory" evidence="4">
    <location>
        <begin position="156"/>
        <end position="271"/>
    </location>
</feature>
<dbReference type="PANTHER" id="PTHR45138">
    <property type="entry name" value="REGULATORY COMPONENTS OF SENSORY TRANSDUCTION SYSTEM"/>
    <property type="match status" value="1"/>
</dbReference>
<evidence type="ECO:0000256" key="2">
    <source>
        <dbReference type="ARBA" id="ARBA00034247"/>
    </source>
</evidence>
<dbReference type="Proteomes" id="UP000664122">
    <property type="component" value="Unassembled WGS sequence"/>
</dbReference>
<dbReference type="FunFam" id="3.40.50.2300:FF:000574">
    <property type="entry name" value="Response regulator PleD"/>
    <property type="match status" value="1"/>
</dbReference>
<dbReference type="EMBL" id="JAFMPP010000006">
    <property type="protein sequence ID" value="MBO0662644.1"/>
    <property type="molecule type" value="Genomic_DNA"/>
</dbReference>
<evidence type="ECO:0000313" key="6">
    <source>
        <dbReference type="EMBL" id="MBO0662644.1"/>
    </source>
</evidence>
<dbReference type="GO" id="GO:0052621">
    <property type="term" value="F:diguanylate cyclase activity"/>
    <property type="evidence" value="ECO:0007669"/>
    <property type="project" value="UniProtKB-EC"/>
</dbReference>
<comment type="caution">
    <text evidence="6">The sequence shown here is derived from an EMBL/GenBank/DDBJ whole genome shotgun (WGS) entry which is preliminary data.</text>
</comment>
<gene>
    <name evidence="6" type="ORF">J1C48_08650</name>
</gene>
<reference evidence="6" key="1">
    <citation type="submission" date="2021-03" db="EMBL/GenBank/DDBJ databases">
        <title>Whole genome sequence of Jiella sp. CQZ9-1.</title>
        <authorList>
            <person name="Tuo L."/>
        </authorList>
    </citation>
    <scope>NUCLEOTIDE SEQUENCE</scope>
    <source>
        <strain evidence="6">CQZ9-1</strain>
    </source>
</reference>
<dbReference type="Pfam" id="PF00990">
    <property type="entry name" value="GGDEF"/>
    <property type="match status" value="1"/>
</dbReference>
<dbReference type="CDD" id="cd17538">
    <property type="entry name" value="REC_D1_PleD-like"/>
    <property type="match status" value="1"/>
</dbReference>
<dbReference type="EC" id="2.7.7.65" evidence="1"/>
<dbReference type="SUPFAM" id="SSF52172">
    <property type="entry name" value="CheY-like"/>
    <property type="match status" value="2"/>
</dbReference>
<dbReference type="SMART" id="SM00267">
    <property type="entry name" value="GGDEF"/>
    <property type="match status" value="1"/>
</dbReference>
<dbReference type="PROSITE" id="PS50887">
    <property type="entry name" value="GGDEF"/>
    <property type="match status" value="1"/>
</dbReference>
<proteinExistence type="predicted"/>
<organism evidence="6 7">
    <name type="scientific">Jiella flava</name>
    <dbReference type="NCBI Taxonomy" id="2816857"/>
    <lineage>
        <taxon>Bacteria</taxon>
        <taxon>Pseudomonadati</taxon>
        <taxon>Pseudomonadota</taxon>
        <taxon>Alphaproteobacteria</taxon>
        <taxon>Hyphomicrobiales</taxon>
        <taxon>Aurantimonadaceae</taxon>
        <taxon>Jiella</taxon>
    </lineage>
</organism>
<evidence type="ECO:0000256" key="1">
    <source>
        <dbReference type="ARBA" id="ARBA00012528"/>
    </source>
</evidence>
<comment type="catalytic activity">
    <reaction evidence="2">
        <text>2 GTP = 3',3'-c-di-GMP + 2 diphosphate</text>
        <dbReference type="Rhea" id="RHEA:24898"/>
        <dbReference type="ChEBI" id="CHEBI:33019"/>
        <dbReference type="ChEBI" id="CHEBI:37565"/>
        <dbReference type="ChEBI" id="CHEBI:58805"/>
        <dbReference type="EC" id="2.7.7.65"/>
    </reaction>
</comment>
<evidence type="ECO:0000256" key="3">
    <source>
        <dbReference type="PROSITE-ProRule" id="PRU00169"/>
    </source>
</evidence>
<protein>
    <recommendedName>
        <fullName evidence="1">diguanylate cyclase</fullName>
        <ecNumber evidence="1">2.7.7.65</ecNumber>
    </recommendedName>
</protein>
<dbReference type="PANTHER" id="PTHR45138:SF9">
    <property type="entry name" value="DIGUANYLATE CYCLASE DGCM-RELATED"/>
    <property type="match status" value="1"/>
</dbReference>
<dbReference type="InterPro" id="IPR011006">
    <property type="entry name" value="CheY-like_superfamily"/>
</dbReference>
<feature type="modified residue" description="4-aspartylphosphate" evidence="3">
    <location>
        <position position="53"/>
    </location>
</feature>
<dbReference type="FunFam" id="3.30.70.270:FF:000001">
    <property type="entry name" value="Diguanylate cyclase domain protein"/>
    <property type="match status" value="1"/>
</dbReference>
<dbReference type="PROSITE" id="PS50110">
    <property type="entry name" value="RESPONSE_REGULATORY"/>
    <property type="match status" value="2"/>
</dbReference>
<dbReference type="InterPro" id="IPR001789">
    <property type="entry name" value="Sig_transdc_resp-reg_receiver"/>
</dbReference>
<feature type="domain" description="GGDEF" evidence="5">
    <location>
        <begin position="321"/>
        <end position="455"/>
    </location>
</feature>
<dbReference type="CDD" id="cd01949">
    <property type="entry name" value="GGDEF"/>
    <property type="match status" value="1"/>
</dbReference>
<dbReference type="AlphaFoldDB" id="A0A939JVN2"/>
<evidence type="ECO:0000259" key="4">
    <source>
        <dbReference type="PROSITE" id="PS50110"/>
    </source>
</evidence>
<dbReference type="GO" id="GO:0005886">
    <property type="term" value="C:plasma membrane"/>
    <property type="evidence" value="ECO:0007669"/>
    <property type="project" value="TreeGrafter"/>
</dbReference>
<dbReference type="InterPro" id="IPR029787">
    <property type="entry name" value="Nucleotide_cyclase"/>
</dbReference>
<keyword evidence="7" id="KW-1185">Reference proteome</keyword>
<dbReference type="InterPro" id="IPR000160">
    <property type="entry name" value="GGDEF_dom"/>
</dbReference>
<accession>A0A939JVN2</accession>
<dbReference type="NCBIfam" id="NF007135">
    <property type="entry name" value="PRK09581.1"/>
    <property type="match status" value="1"/>
</dbReference>
<dbReference type="GO" id="GO:1902201">
    <property type="term" value="P:negative regulation of bacterial-type flagellum-dependent cell motility"/>
    <property type="evidence" value="ECO:0007669"/>
    <property type="project" value="TreeGrafter"/>
</dbReference>
<dbReference type="InterPro" id="IPR043128">
    <property type="entry name" value="Rev_trsase/Diguanyl_cyclase"/>
</dbReference>
<dbReference type="SUPFAM" id="SSF55073">
    <property type="entry name" value="Nucleotide cyclase"/>
    <property type="match status" value="1"/>
</dbReference>
<dbReference type="Gene3D" id="3.30.70.270">
    <property type="match status" value="1"/>
</dbReference>
<keyword evidence="3" id="KW-0597">Phosphoprotein</keyword>
<dbReference type="RefSeq" id="WP_207257436.1">
    <property type="nucleotide sequence ID" value="NZ_JAFMPP010000006.1"/>
</dbReference>